<evidence type="ECO:0000313" key="2">
    <source>
        <dbReference type="EMBL" id="APL97212.1"/>
    </source>
</evidence>
<feature type="transmembrane region" description="Helical" evidence="1">
    <location>
        <begin position="7"/>
        <end position="30"/>
    </location>
</feature>
<keyword evidence="1" id="KW-0472">Membrane</keyword>
<keyword evidence="2" id="KW-0496">Mitochondrion</keyword>
<proteinExistence type="predicted"/>
<dbReference type="EMBL" id="KX341962">
    <property type="protein sequence ID" value="APL97212.1"/>
    <property type="molecule type" value="Genomic_DNA"/>
</dbReference>
<gene>
    <name evidence="2" type="primary">ATP8</name>
</gene>
<keyword evidence="1" id="KW-1133">Transmembrane helix</keyword>
<protein>
    <submittedName>
        <fullName evidence="2">ATP synthase F0 subunit 8</fullName>
    </submittedName>
</protein>
<keyword evidence="1" id="KW-0812">Transmembrane</keyword>
<dbReference type="SMR" id="A0A1L5BW73"/>
<accession>A0A1L5BW73</accession>
<sequence>MPQMAPVMWLPLFTLIISLMLIMKCTTYFVPSNPSMTCYLGSTPFTPNWLW</sequence>
<dbReference type="AlphaFoldDB" id="A0A1L5BW73"/>
<evidence type="ECO:0000256" key="1">
    <source>
        <dbReference type="SAM" id="Phobius"/>
    </source>
</evidence>
<organism evidence="2">
    <name type="scientific">Acanthogammarus victorii</name>
    <dbReference type="NCBI Taxonomy" id="65437"/>
    <lineage>
        <taxon>Eukaryota</taxon>
        <taxon>Metazoa</taxon>
        <taxon>Ecdysozoa</taxon>
        <taxon>Arthropoda</taxon>
        <taxon>Crustacea</taxon>
        <taxon>Multicrustacea</taxon>
        <taxon>Malacostraca</taxon>
        <taxon>Eumalacostraca</taxon>
        <taxon>Peracarida</taxon>
        <taxon>Amphipoda</taxon>
        <taxon>Senticaudata</taxon>
        <taxon>Gammarida</taxon>
        <taxon>Gammaridira</taxon>
        <taxon>Gammaroidea</taxon>
        <taxon>Acanthogammaridae</taxon>
        <taxon>Acanthogammarinae</taxon>
        <taxon>Acanthogammarus</taxon>
    </lineage>
</organism>
<geneLocation type="mitochondrion" evidence="2"/>
<name>A0A1L5BW73_9CRUS</name>
<reference evidence="2" key="1">
    <citation type="journal article" date="2016" name="BMC Genomics">
        <title>Evolution of mitochondrial genomes in Baikalian amphipods.</title>
        <authorList>
            <person name="Romanova E.V."/>
            <person name="Aleoshin V.V."/>
            <person name="Kamaltynov R.M."/>
            <person name="Mikhailov K.V."/>
            <person name="Logacheva M.D."/>
            <person name="Sirotinina E.A."/>
            <person name="Gornov A.Y."/>
            <person name="Anikin A.S."/>
            <person name="Sherbakov D.Y."/>
        </authorList>
    </citation>
    <scope>NUCLEOTIDE SEQUENCE</scope>
</reference>